<dbReference type="PROSITE" id="PS50109">
    <property type="entry name" value="HIS_KIN"/>
    <property type="match status" value="1"/>
</dbReference>
<name>A0A433J429_9PROT</name>
<feature type="domain" description="Histidine kinase" evidence="12">
    <location>
        <begin position="142"/>
        <end position="359"/>
    </location>
</feature>
<dbReference type="Pfam" id="PF00072">
    <property type="entry name" value="Response_reg"/>
    <property type="match status" value="1"/>
</dbReference>
<keyword evidence="15" id="KW-1185">Reference proteome</keyword>
<dbReference type="GO" id="GO:0005524">
    <property type="term" value="F:ATP binding"/>
    <property type="evidence" value="ECO:0007669"/>
    <property type="project" value="UniProtKB-KW"/>
</dbReference>
<dbReference type="SUPFAM" id="SSF52172">
    <property type="entry name" value="CheY-like"/>
    <property type="match status" value="1"/>
</dbReference>
<evidence type="ECO:0000256" key="2">
    <source>
        <dbReference type="ARBA" id="ARBA00012438"/>
    </source>
</evidence>
<evidence type="ECO:0000313" key="14">
    <source>
        <dbReference type="EMBL" id="RUQ66601.1"/>
    </source>
</evidence>
<evidence type="ECO:0000313" key="15">
    <source>
        <dbReference type="Proteomes" id="UP000280346"/>
    </source>
</evidence>
<dbReference type="SMART" id="SM00387">
    <property type="entry name" value="HATPase_c"/>
    <property type="match status" value="1"/>
</dbReference>
<feature type="domain" description="Response regulatory" evidence="13">
    <location>
        <begin position="392"/>
        <end position="512"/>
    </location>
</feature>
<dbReference type="SMART" id="SM00448">
    <property type="entry name" value="REC"/>
    <property type="match status" value="1"/>
</dbReference>
<dbReference type="InterPro" id="IPR004358">
    <property type="entry name" value="Sig_transdc_His_kin-like_C"/>
</dbReference>
<dbReference type="Pfam" id="PF13188">
    <property type="entry name" value="PAS_8"/>
    <property type="match status" value="1"/>
</dbReference>
<dbReference type="CDD" id="cd17546">
    <property type="entry name" value="REC_hyHK_CKI1_RcsC-like"/>
    <property type="match status" value="1"/>
</dbReference>
<dbReference type="CDD" id="cd00082">
    <property type="entry name" value="HisKA"/>
    <property type="match status" value="1"/>
</dbReference>
<dbReference type="Pfam" id="PF01627">
    <property type="entry name" value="Hpt"/>
    <property type="match status" value="1"/>
</dbReference>
<organism evidence="14 15">
    <name type="scientific">Azospirillum doebereinerae</name>
    <dbReference type="NCBI Taxonomy" id="92933"/>
    <lineage>
        <taxon>Bacteria</taxon>
        <taxon>Pseudomonadati</taxon>
        <taxon>Pseudomonadota</taxon>
        <taxon>Alphaproteobacteria</taxon>
        <taxon>Rhodospirillales</taxon>
        <taxon>Azospirillaceae</taxon>
        <taxon>Azospirillum</taxon>
    </lineage>
</organism>
<dbReference type="InterPro" id="IPR005467">
    <property type="entry name" value="His_kinase_dom"/>
</dbReference>
<comment type="caution">
    <text evidence="14">The sequence shown here is derived from an EMBL/GenBank/DDBJ whole genome shotgun (WGS) entry which is preliminary data.</text>
</comment>
<dbReference type="FunFam" id="1.10.287.130:FF:000002">
    <property type="entry name" value="Two-component osmosensing histidine kinase"/>
    <property type="match status" value="1"/>
</dbReference>
<evidence type="ECO:0000256" key="5">
    <source>
        <dbReference type="ARBA" id="ARBA00022741"/>
    </source>
</evidence>
<dbReference type="Proteomes" id="UP000280346">
    <property type="component" value="Unassembled WGS sequence"/>
</dbReference>
<keyword evidence="7" id="KW-0067">ATP-binding</keyword>
<keyword evidence="5" id="KW-0547">Nucleotide-binding</keyword>
<dbReference type="InterPro" id="IPR036641">
    <property type="entry name" value="HPT_dom_sf"/>
</dbReference>
<evidence type="ECO:0000256" key="8">
    <source>
        <dbReference type="ARBA" id="ARBA00023012"/>
    </source>
</evidence>
<keyword evidence="6" id="KW-0418">Kinase</keyword>
<evidence type="ECO:0000256" key="7">
    <source>
        <dbReference type="ARBA" id="ARBA00022840"/>
    </source>
</evidence>
<evidence type="ECO:0000259" key="12">
    <source>
        <dbReference type="PROSITE" id="PS50109"/>
    </source>
</evidence>
<dbReference type="InterPro" id="IPR036097">
    <property type="entry name" value="HisK_dim/P_sf"/>
</dbReference>
<evidence type="ECO:0000256" key="4">
    <source>
        <dbReference type="ARBA" id="ARBA00022679"/>
    </source>
</evidence>
<evidence type="ECO:0000256" key="6">
    <source>
        <dbReference type="ARBA" id="ARBA00022777"/>
    </source>
</evidence>
<sequence length="651" mass="69080">MDPFEIDPFAVDPFAVPSAGVDLGELLGTAPIGVLILDEAHTVLYHNQRVAEILGVVGAELGAAVTAILNGPILMHGLDMSDMAVDALRPDGETRTLHLSFGSIAHGMSDATIVWVYDVTEMQRARAEAERSARYRSAFLATMSHELRTPMNGVATIADLLADTALDGDQRAMLRTVRQSADSLLAILDDVLDFSKIEAGAMETEDRPYDPAAVLDGMAAILRPRAAQKGLALTLEIADRVPAWVGGDGNRVRQILINLVGNAIKFTERGGVAVRVSAPLPDRLRVEVEDSGIGLTGEQRLGLFRPFVQADASVARRFGGSGLGLSICRGLVELMGGRIGVNSAPGEGSLFWFEIDAPARAAPPKPAVALRESVVGDWLAPGRAEAEAERAVVLCAEDNPTNRFVLERVLRRLGIVHDLAADGAEALAMLRRDRHGLVLTDLHMPVLDGYGLARAIRDREAAEGEAGAVPIVALSADVVRGTAEACRAAGMAEHLTKPIRIEALDAAIARHLPAALRLRRRGSGEEAVSPVIPEAVQERQPASLDLTLLTDLVGDDPACIRAALESFQDSALELMSGIERVGATREAMIDAHSLKSSSRCVGAVQLSLAAEALEAALRNGDDDAPRLVPCVRAQLDDSLRAIRAVIGRLAG</sequence>
<dbReference type="RefSeq" id="WP_127002084.1">
    <property type="nucleotide sequence ID" value="NZ_JBNPXW010000018.1"/>
</dbReference>
<dbReference type="InterPro" id="IPR008207">
    <property type="entry name" value="Sig_transdc_His_kin_Hpt_dom"/>
</dbReference>
<dbReference type="PANTHER" id="PTHR45339:SF5">
    <property type="entry name" value="HISTIDINE KINASE"/>
    <property type="match status" value="1"/>
</dbReference>
<dbReference type="SUPFAM" id="SSF47384">
    <property type="entry name" value="Homodimeric domain of signal transducing histidine kinase"/>
    <property type="match status" value="1"/>
</dbReference>
<dbReference type="GO" id="GO:0000155">
    <property type="term" value="F:phosphorelay sensor kinase activity"/>
    <property type="evidence" value="ECO:0007669"/>
    <property type="project" value="InterPro"/>
</dbReference>
<proteinExistence type="predicted"/>
<protein>
    <recommendedName>
        <fullName evidence="10">Sensory/regulatory protein RpfC</fullName>
        <ecNumber evidence="2">2.7.13.3</ecNumber>
    </recommendedName>
</protein>
<dbReference type="Gene3D" id="1.10.287.130">
    <property type="match status" value="1"/>
</dbReference>
<evidence type="ECO:0000256" key="11">
    <source>
        <dbReference type="PROSITE-ProRule" id="PRU00169"/>
    </source>
</evidence>
<evidence type="ECO:0000259" key="13">
    <source>
        <dbReference type="PROSITE" id="PS50110"/>
    </source>
</evidence>
<dbReference type="InterPro" id="IPR011006">
    <property type="entry name" value="CheY-like_superfamily"/>
</dbReference>
<comment type="catalytic activity">
    <reaction evidence="1">
        <text>ATP + protein L-histidine = ADP + protein N-phospho-L-histidine.</text>
        <dbReference type="EC" id="2.7.13.3"/>
    </reaction>
</comment>
<evidence type="ECO:0000256" key="1">
    <source>
        <dbReference type="ARBA" id="ARBA00000085"/>
    </source>
</evidence>
<dbReference type="PROSITE" id="PS50110">
    <property type="entry name" value="RESPONSE_REGULATORY"/>
    <property type="match status" value="1"/>
</dbReference>
<dbReference type="PRINTS" id="PR00344">
    <property type="entry name" value="BCTRLSENSOR"/>
</dbReference>
<dbReference type="Gene3D" id="3.30.565.10">
    <property type="entry name" value="Histidine kinase-like ATPase, C-terminal domain"/>
    <property type="match status" value="1"/>
</dbReference>
<dbReference type="SUPFAM" id="SSF55874">
    <property type="entry name" value="ATPase domain of HSP90 chaperone/DNA topoisomerase II/histidine kinase"/>
    <property type="match status" value="1"/>
</dbReference>
<evidence type="ECO:0000256" key="9">
    <source>
        <dbReference type="ARBA" id="ARBA00064003"/>
    </source>
</evidence>
<dbReference type="EMBL" id="RZIJ01000020">
    <property type="protein sequence ID" value="RUQ66601.1"/>
    <property type="molecule type" value="Genomic_DNA"/>
</dbReference>
<comment type="subunit">
    <text evidence="9">At low DSF concentrations, interacts with RpfF.</text>
</comment>
<dbReference type="InterPro" id="IPR036890">
    <property type="entry name" value="HATPase_C_sf"/>
</dbReference>
<dbReference type="FunFam" id="3.30.565.10:FF:000010">
    <property type="entry name" value="Sensor histidine kinase RcsC"/>
    <property type="match status" value="1"/>
</dbReference>
<dbReference type="InterPro" id="IPR003594">
    <property type="entry name" value="HATPase_dom"/>
</dbReference>
<dbReference type="InterPro" id="IPR001789">
    <property type="entry name" value="Sig_transdc_resp-reg_receiver"/>
</dbReference>
<dbReference type="InterPro" id="IPR000014">
    <property type="entry name" value="PAS"/>
</dbReference>
<reference evidence="14 15" key="1">
    <citation type="submission" date="2018-12" db="EMBL/GenBank/DDBJ databases">
        <authorList>
            <person name="Yang Y."/>
        </authorList>
    </citation>
    <scope>NUCLEOTIDE SEQUENCE [LARGE SCALE GENOMIC DNA]</scope>
    <source>
        <strain evidence="14 15">GSF71</strain>
    </source>
</reference>
<dbReference type="SMART" id="SM00388">
    <property type="entry name" value="HisKA"/>
    <property type="match status" value="1"/>
</dbReference>
<dbReference type="GO" id="GO:0005886">
    <property type="term" value="C:plasma membrane"/>
    <property type="evidence" value="ECO:0007669"/>
    <property type="project" value="UniProtKB-SubCell"/>
</dbReference>
<keyword evidence="4" id="KW-0808">Transferase</keyword>
<keyword evidence="3 11" id="KW-0597">Phosphoprotein</keyword>
<dbReference type="EC" id="2.7.13.3" evidence="2"/>
<dbReference type="SUPFAM" id="SSF47226">
    <property type="entry name" value="Histidine-containing phosphotransfer domain, HPT domain"/>
    <property type="match status" value="1"/>
</dbReference>
<evidence type="ECO:0000256" key="3">
    <source>
        <dbReference type="ARBA" id="ARBA00022553"/>
    </source>
</evidence>
<dbReference type="Gene3D" id="3.40.50.2300">
    <property type="match status" value="1"/>
</dbReference>
<dbReference type="CDD" id="cd16922">
    <property type="entry name" value="HATPase_EvgS-ArcB-TorS-like"/>
    <property type="match status" value="1"/>
</dbReference>
<keyword evidence="8" id="KW-0902">Two-component regulatory system</keyword>
<gene>
    <name evidence="14" type="ORF">EJ913_22510</name>
</gene>
<dbReference type="Pfam" id="PF02518">
    <property type="entry name" value="HATPase_c"/>
    <property type="match status" value="1"/>
</dbReference>
<dbReference type="OrthoDB" id="7346568at2"/>
<dbReference type="AlphaFoldDB" id="A0A433J429"/>
<dbReference type="Pfam" id="PF00512">
    <property type="entry name" value="HisKA"/>
    <property type="match status" value="1"/>
</dbReference>
<feature type="modified residue" description="4-aspartylphosphate" evidence="11">
    <location>
        <position position="441"/>
    </location>
</feature>
<accession>A0A433J429</accession>
<dbReference type="Gene3D" id="1.20.120.160">
    <property type="entry name" value="HPT domain"/>
    <property type="match status" value="1"/>
</dbReference>
<dbReference type="PANTHER" id="PTHR45339">
    <property type="entry name" value="HYBRID SIGNAL TRANSDUCTION HISTIDINE KINASE J"/>
    <property type="match status" value="1"/>
</dbReference>
<dbReference type="InterPro" id="IPR003661">
    <property type="entry name" value="HisK_dim/P_dom"/>
</dbReference>
<evidence type="ECO:0000256" key="10">
    <source>
        <dbReference type="ARBA" id="ARBA00068150"/>
    </source>
</evidence>